<accession>A0A251SEE0</accession>
<reference evidence="3" key="3">
    <citation type="submission" date="2020-06" db="EMBL/GenBank/DDBJ databases">
        <title>Helianthus annuus Genome sequencing and assembly Release 2.</title>
        <authorList>
            <person name="Gouzy J."/>
            <person name="Langlade N."/>
            <person name="Munos S."/>
        </authorList>
    </citation>
    <scope>NUCLEOTIDE SEQUENCE</scope>
    <source>
        <tissue evidence="3">Leaves</tissue>
    </source>
</reference>
<dbReference type="PANTHER" id="PTHR34545">
    <property type="entry name" value="CLAVATA3/ESR (CLE)-RELATED PROTEIN 22"/>
    <property type="match status" value="1"/>
</dbReference>
<sequence>MRSQRTALIVLFFIVLFFLQLTYVQGSSSSTTYNLSHDQHHHHHHMHHDHHVECRNAGQKCQTDEHDDQDLLIGDDKRKIRTGPNPLHNR</sequence>
<dbReference type="PANTHER" id="PTHR34545:SF8">
    <property type="entry name" value="CLAVATA3_ESR (CLE)-RELATED PROTEIN 21"/>
    <property type="match status" value="1"/>
</dbReference>
<evidence type="ECO:0000313" key="4">
    <source>
        <dbReference type="EMBL" id="OTF97229.1"/>
    </source>
</evidence>
<dbReference type="Proteomes" id="UP000215914">
    <property type="component" value="Chromosome 14"/>
</dbReference>
<dbReference type="GO" id="GO:0048731">
    <property type="term" value="P:system development"/>
    <property type="evidence" value="ECO:0007669"/>
    <property type="project" value="InterPro"/>
</dbReference>
<evidence type="ECO:0000256" key="2">
    <source>
        <dbReference type="SAM" id="SignalP"/>
    </source>
</evidence>
<reference evidence="3 5" key="1">
    <citation type="journal article" date="2017" name="Nature">
        <title>The sunflower genome provides insights into oil metabolism, flowering and Asterid evolution.</title>
        <authorList>
            <person name="Badouin H."/>
            <person name="Gouzy J."/>
            <person name="Grassa C.J."/>
            <person name="Murat F."/>
            <person name="Staton S.E."/>
            <person name="Cottret L."/>
            <person name="Lelandais-Briere C."/>
            <person name="Owens G.L."/>
            <person name="Carrere S."/>
            <person name="Mayjonade B."/>
            <person name="Legrand L."/>
            <person name="Gill N."/>
            <person name="Kane N.C."/>
            <person name="Bowers J.E."/>
            <person name="Hubner S."/>
            <person name="Bellec A."/>
            <person name="Berard A."/>
            <person name="Berges H."/>
            <person name="Blanchet N."/>
            <person name="Boniface M.C."/>
            <person name="Brunel D."/>
            <person name="Catrice O."/>
            <person name="Chaidir N."/>
            <person name="Claudel C."/>
            <person name="Donnadieu C."/>
            <person name="Faraut T."/>
            <person name="Fievet G."/>
            <person name="Helmstetter N."/>
            <person name="King M."/>
            <person name="Knapp S.J."/>
            <person name="Lai Z."/>
            <person name="Le Paslier M.C."/>
            <person name="Lippi Y."/>
            <person name="Lorenzon L."/>
            <person name="Mandel J.R."/>
            <person name="Marage G."/>
            <person name="Marchand G."/>
            <person name="Marquand E."/>
            <person name="Bret-Mestries E."/>
            <person name="Morien E."/>
            <person name="Nambeesan S."/>
            <person name="Nguyen T."/>
            <person name="Pegot-Espagnet P."/>
            <person name="Pouilly N."/>
            <person name="Raftis F."/>
            <person name="Sallet E."/>
            <person name="Schiex T."/>
            <person name="Thomas J."/>
            <person name="Vandecasteele C."/>
            <person name="Vares D."/>
            <person name="Vear F."/>
            <person name="Vautrin S."/>
            <person name="Crespi M."/>
            <person name="Mangin B."/>
            <person name="Burke J.M."/>
            <person name="Salse J."/>
            <person name="Munos S."/>
            <person name="Vincourt P."/>
            <person name="Rieseberg L.H."/>
            <person name="Langlade N.B."/>
        </authorList>
    </citation>
    <scope>NUCLEOTIDE SEQUENCE [LARGE SCALE GENOMIC DNA]</scope>
    <source>
        <strain evidence="5">cv. SF193</strain>
        <tissue evidence="3">Leaves</tissue>
    </source>
</reference>
<feature type="signal peptide" evidence="2">
    <location>
        <begin position="1"/>
        <end position="26"/>
    </location>
</feature>
<feature type="chain" id="PRO_5041059974" evidence="2">
    <location>
        <begin position="27"/>
        <end position="90"/>
    </location>
</feature>
<dbReference type="InterPro" id="IPR033249">
    <property type="entry name" value="CLE_plant"/>
</dbReference>
<gene>
    <name evidence="4" type="ORF">HannXRQ_Chr14g0432331</name>
    <name evidence="3" type="ORF">HanXRQr2_Chr14g0629341</name>
</gene>
<name>A0A251SEE0_HELAN</name>
<proteinExistence type="predicted"/>
<dbReference type="EMBL" id="CM007903">
    <property type="protein sequence ID" value="OTF97229.1"/>
    <property type="molecule type" value="Genomic_DNA"/>
</dbReference>
<feature type="compositionally biased region" description="Basic residues" evidence="1">
    <location>
        <begin position="39"/>
        <end position="49"/>
    </location>
</feature>
<feature type="region of interest" description="Disordered" evidence="1">
    <location>
        <begin position="35"/>
        <end position="90"/>
    </location>
</feature>
<reference evidence="4" key="2">
    <citation type="submission" date="2017-02" db="EMBL/GenBank/DDBJ databases">
        <title>Sunflower complete genome.</title>
        <authorList>
            <person name="Langlade N."/>
            <person name="Munos S."/>
        </authorList>
    </citation>
    <scope>NUCLEOTIDE SEQUENCE [LARGE SCALE GENOMIC DNA]</scope>
    <source>
        <tissue evidence="4">Leaves</tissue>
    </source>
</reference>
<dbReference type="Gramene" id="mRNA:HanXRQr2_Chr14g0629341">
    <property type="protein sequence ID" value="CDS:HanXRQr2_Chr14g0629341.1"/>
    <property type="gene ID" value="HanXRQr2_Chr14g0629341"/>
</dbReference>
<organism evidence="4 5">
    <name type="scientific">Helianthus annuus</name>
    <name type="common">Common sunflower</name>
    <dbReference type="NCBI Taxonomy" id="4232"/>
    <lineage>
        <taxon>Eukaryota</taxon>
        <taxon>Viridiplantae</taxon>
        <taxon>Streptophyta</taxon>
        <taxon>Embryophyta</taxon>
        <taxon>Tracheophyta</taxon>
        <taxon>Spermatophyta</taxon>
        <taxon>Magnoliopsida</taxon>
        <taxon>eudicotyledons</taxon>
        <taxon>Gunneridae</taxon>
        <taxon>Pentapetalae</taxon>
        <taxon>asterids</taxon>
        <taxon>campanulids</taxon>
        <taxon>Asterales</taxon>
        <taxon>Asteraceae</taxon>
        <taxon>Asteroideae</taxon>
        <taxon>Heliantheae alliance</taxon>
        <taxon>Heliantheae</taxon>
        <taxon>Helianthus</taxon>
    </lineage>
</organism>
<keyword evidence="2" id="KW-0732">Signal</keyword>
<protein>
    <submittedName>
        <fullName evidence="4">Uncharacterized protein</fullName>
    </submittedName>
</protein>
<dbReference type="AlphaFoldDB" id="A0A251SEE0"/>
<evidence type="ECO:0000313" key="5">
    <source>
        <dbReference type="Proteomes" id="UP000215914"/>
    </source>
</evidence>
<keyword evidence="5" id="KW-1185">Reference proteome</keyword>
<dbReference type="InParanoid" id="A0A251SEE0"/>
<evidence type="ECO:0000256" key="1">
    <source>
        <dbReference type="SAM" id="MobiDB-lite"/>
    </source>
</evidence>
<dbReference type="EMBL" id="MNCJ02000329">
    <property type="protein sequence ID" value="KAF5767834.1"/>
    <property type="molecule type" value="Genomic_DNA"/>
</dbReference>
<evidence type="ECO:0000313" key="3">
    <source>
        <dbReference type="EMBL" id="KAF5767834.1"/>
    </source>
</evidence>